<proteinExistence type="predicted"/>
<name>A0A410JZW2_9BACT</name>
<dbReference type="KEGG" id="gtl:EP073_09420"/>
<feature type="chain" id="PRO_5019321657" evidence="1">
    <location>
        <begin position="21"/>
        <end position="667"/>
    </location>
</feature>
<dbReference type="OrthoDB" id="9760233at2"/>
<dbReference type="Pfam" id="PF11853">
    <property type="entry name" value="DUF3373"/>
    <property type="match status" value="1"/>
</dbReference>
<evidence type="ECO:0000256" key="1">
    <source>
        <dbReference type="SAM" id="SignalP"/>
    </source>
</evidence>
<protein>
    <submittedName>
        <fullName evidence="2">DUF3373 family protein</fullName>
    </submittedName>
</protein>
<dbReference type="AlphaFoldDB" id="A0A410JZW2"/>
<dbReference type="Proteomes" id="UP000287502">
    <property type="component" value="Chromosome"/>
</dbReference>
<reference evidence="2 3" key="1">
    <citation type="submission" date="2019-01" db="EMBL/GenBank/DDBJ databases">
        <title>Geovibrio thiophilus DSM 11263, complete genome.</title>
        <authorList>
            <person name="Spring S."/>
            <person name="Bunk B."/>
            <person name="Sproer C."/>
        </authorList>
    </citation>
    <scope>NUCLEOTIDE SEQUENCE [LARGE SCALE GENOMIC DNA]</scope>
    <source>
        <strain evidence="2 3">DSM 11263</strain>
    </source>
</reference>
<accession>A0A410JZW2</accession>
<organism evidence="2 3">
    <name type="scientific">Geovibrio thiophilus</name>
    <dbReference type="NCBI Taxonomy" id="139438"/>
    <lineage>
        <taxon>Bacteria</taxon>
        <taxon>Pseudomonadati</taxon>
        <taxon>Deferribacterota</taxon>
        <taxon>Deferribacteres</taxon>
        <taxon>Deferribacterales</taxon>
        <taxon>Geovibrionaceae</taxon>
        <taxon>Geovibrio</taxon>
    </lineage>
</organism>
<sequence>MNKLLVALLTVFMSVSVAFAADPSLEDLKNQITALQSEIDTISKRVDVTERHTALDKTNLSIELRTRLDSISYNDVRALPAYANDMMGLWLNNTLISGAGGSAWDTNGDFWNDAFMQNYQQDFGALYTELMGTSEVAQEFQMNFGALIGSDGTGNFSNTDWVDGMIDFAGMTGLADGNMNGVTDYQDVVITVAGMNGLDLNDPAQAAQAQMMANMMAFAYLMSDSTLSSAEAAVVKSMFKGVKPRKYDTENSSMFTNKLRLRLNSKVNNNLSFAGRLVMYKSWGDSNNIRFFDGTFKSMYLDGNSAAVPTDDSVHVERAYFVYKNNIGDMGYHFSFGRRPSTYGPGYENHENSVLGGSPVASIIQWNFDGASLQFDFDAWVPGSFIKFCYGKGFEGQWGTANALSANNGLISNPNVDDVEFGGIIFKFYDDEQYKVWYNYARGIGVTDGFTGMVAMPFYISGKDYNLDGEYDEYTFNANYGGYASRFEPTAEIGDIEMHAFLVQGENYGFNWFASYNLSVTHPDGRSNNPMFQFMDQDKLLGSDSSKHGNMVWVGVTTPDLPFTGGKLGFEYNQGSKNWINFTAGEDDLVGSKLAVRGKVYEVYYHQPIVDNKLFATIGYQYFDYDYTGSGNPMGAPTKIDDVNGLHAMMPVVDKVEKFYGSFTYSF</sequence>
<evidence type="ECO:0000313" key="2">
    <source>
        <dbReference type="EMBL" id="QAR33611.1"/>
    </source>
</evidence>
<feature type="signal peptide" evidence="1">
    <location>
        <begin position="1"/>
        <end position="20"/>
    </location>
</feature>
<keyword evidence="3" id="KW-1185">Reference proteome</keyword>
<gene>
    <name evidence="2" type="ORF">EP073_09420</name>
</gene>
<dbReference type="RefSeq" id="WP_128466897.1">
    <property type="nucleotide sequence ID" value="NZ_CP035108.1"/>
</dbReference>
<evidence type="ECO:0000313" key="3">
    <source>
        <dbReference type="Proteomes" id="UP000287502"/>
    </source>
</evidence>
<keyword evidence="1" id="KW-0732">Signal</keyword>
<dbReference type="InterPro" id="IPR021803">
    <property type="entry name" value="DUF3373"/>
</dbReference>
<dbReference type="EMBL" id="CP035108">
    <property type="protein sequence ID" value="QAR33611.1"/>
    <property type="molecule type" value="Genomic_DNA"/>
</dbReference>